<sequence length="67" mass="8168">MTTKFEPQRPEDLWIDRILNALQDLEFGSVQIIVHDSKIMQIERTEKLRYPLERTTFDERPPRRKNK</sequence>
<dbReference type="OrthoDB" id="2382414at2"/>
<evidence type="ECO:0000313" key="2">
    <source>
        <dbReference type="Proteomes" id="UP000217785"/>
    </source>
</evidence>
<dbReference type="EMBL" id="BDUF01000008">
    <property type="protein sequence ID" value="GAX88732.1"/>
    <property type="molecule type" value="Genomic_DNA"/>
</dbReference>
<evidence type="ECO:0008006" key="3">
    <source>
        <dbReference type="Google" id="ProtNLM"/>
    </source>
</evidence>
<proteinExistence type="predicted"/>
<accession>A0A292YC39</accession>
<name>A0A292YC39_9BACL</name>
<dbReference type="InterPro" id="IPR018743">
    <property type="entry name" value="DUF2292"/>
</dbReference>
<dbReference type="Pfam" id="PF10055">
    <property type="entry name" value="DUF2292"/>
    <property type="match status" value="1"/>
</dbReference>
<keyword evidence="2" id="KW-1185">Reference proteome</keyword>
<dbReference type="RefSeq" id="WP_096180437.1">
    <property type="nucleotide sequence ID" value="NZ_BDUF01000008.1"/>
</dbReference>
<dbReference type="Proteomes" id="UP000217785">
    <property type="component" value="Unassembled WGS sequence"/>
</dbReference>
<reference evidence="2" key="1">
    <citation type="submission" date="2017-07" db="EMBL/GenBank/DDBJ databases">
        <title>Draft genome sequence of Effusibacillus lacus strain skLN1.</title>
        <authorList>
            <person name="Watanabe M."/>
            <person name="Kojima H."/>
            <person name="Fukui M."/>
        </authorList>
    </citation>
    <scope>NUCLEOTIDE SEQUENCE [LARGE SCALE GENOMIC DNA]</scope>
    <source>
        <strain evidence="2">skLN1</strain>
    </source>
</reference>
<protein>
    <recommendedName>
        <fullName evidence="3">DUF2292 domain-containing protein</fullName>
    </recommendedName>
</protein>
<comment type="caution">
    <text evidence="1">The sequence shown here is derived from an EMBL/GenBank/DDBJ whole genome shotgun (WGS) entry which is preliminary data.</text>
</comment>
<gene>
    <name evidence="1" type="ORF">EFBL_0346</name>
</gene>
<evidence type="ECO:0000313" key="1">
    <source>
        <dbReference type="EMBL" id="GAX88732.1"/>
    </source>
</evidence>
<dbReference type="AlphaFoldDB" id="A0A292YC39"/>
<organism evidence="1 2">
    <name type="scientific">Effusibacillus lacus</name>
    <dbReference type="NCBI Taxonomy" id="1348429"/>
    <lineage>
        <taxon>Bacteria</taxon>
        <taxon>Bacillati</taxon>
        <taxon>Bacillota</taxon>
        <taxon>Bacilli</taxon>
        <taxon>Bacillales</taxon>
        <taxon>Alicyclobacillaceae</taxon>
        <taxon>Effusibacillus</taxon>
    </lineage>
</organism>